<evidence type="ECO:0000256" key="1">
    <source>
        <dbReference type="SAM" id="SignalP"/>
    </source>
</evidence>
<reference evidence="2 4" key="1">
    <citation type="journal article" date="2017" name="Nature">
        <title>The sunflower genome provides insights into oil metabolism, flowering and Asterid evolution.</title>
        <authorList>
            <person name="Badouin H."/>
            <person name="Gouzy J."/>
            <person name="Grassa C.J."/>
            <person name="Murat F."/>
            <person name="Staton S.E."/>
            <person name="Cottret L."/>
            <person name="Lelandais-Briere C."/>
            <person name="Owens G.L."/>
            <person name="Carrere S."/>
            <person name="Mayjonade B."/>
            <person name="Legrand L."/>
            <person name="Gill N."/>
            <person name="Kane N.C."/>
            <person name="Bowers J.E."/>
            <person name="Hubner S."/>
            <person name="Bellec A."/>
            <person name="Berard A."/>
            <person name="Berges H."/>
            <person name="Blanchet N."/>
            <person name="Boniface M.C."/>
            <person name="Brunel D."/>
            <person name="Catrice O."/>
            <person name="Chaidir N."/>
            <person name="Claudel C."/>
            <person name="Donnadieu C."/>
            <person name="Faraut T."/>
            <person name="Fievet G."/>
            <person name="Helmstetter N."/>
            <person name="King M."/>
            <person name="Knapp S.J."/>
            <person name="Lai Z."/>
            <person name="Le Paslier M.C."/>
            <person name="Lippi Y."/>
            <person name="Lorenzon L."/>
            <person name="Mandel J.R."/>
            <person name="Marage G."/>
            <person name="Marchand G."/>
            <person name="Marquand E."/>
            <person name="Bret-Mestries E."/>
            <person name="Morien E."/>
            <person name="Nambeesan S."/>
            <person name="Nguyen T."/>
            <person name="Pegot-Espagnet P."/>
            <person name="Pouilly N."/>
            <person name="Raftis F."/>
            <person name="Sallet E."/>
            <person name="Schiex T."/>
            <person name="Thomas J."/>
            <person name="Vandecasteele C."/>
            <person name="Vares D."/>
            <person name="Vear F."/>
            <person name="Vautrin S."/>
            <person name="Crespi M."/>
            <person name="Mangin B."/>
            <person name="Burke J.M."/>
            <person name="Salse J."/>
            <person name="Munos S."/>
            <person name="Vincourt P."/>
            <person name="Rieseberg L.H."/>
            <person name="Langlade N.B."/>
        </authorList>
    </citation>
    <scope>NUCLEOTIDE SEQUENCE [LARGE SCALE GENOMIC DNA]</scope>
    <source>
        <strain evidence="4">cv. SF193</strain>
        <tissue evidence="2">Leaves</tissue>
    </source>
</reference>
<organism evidence="3 4">
    <name type="scientific">Helianthus annuus</name>
    <name type="common">Common sunflower</name>
    <dbReference type="NCBI Taxonomy" id="4232"/>
    <lineage>
        <taxon>Eukaryota</taxon>
        <taxon>Viridiplantae</taxon>
        <taxon>Streptophyta</taxon>
        <taxon>Embryophyta</taxon>
        <taxon>Tracheophyta</taxon>
        <taxon>Spermatophyta</taxon>
        <taxon>Magnoliopsida</taxon>
        <taxon>eudicotyledons</taxon>
        <taxon>Gunneridae</taxon>
        <taxon>Pentapetalae</taxon>
        <taxon>asterids</taxon>
        <taxon>campanulids</taxon>
        <taxon>Asterales</taxon>
        <taxon>Asteraceae</taxon>
        <taxon>Asteroideae</taxon>
        <taxon>Heliantheae alliance</taxon>
        <taxon>Heliantheae</taxon>
        <taxon>Helianthus</taxon>
    </lineage>
</organism>
<gene>
    <name evidence="3" type="ORF">HannXRQ_Chr07g0190891</name>
    <name evidence="2" type="ORF">HanXRQr2_Chr07g0283481</name>
</gene>
<sequence>MIRVSFLLLLTAFFSRDTTGLFHTQRKREIEMCSDFKHNGFAAAVGRNRRSGSCAPR</sequence>
<dbReference type="InParanoid" id="A0A251UB11"/>
<reference evidence="3" key="2">
    <citation type="submission" date="2017-02" db="EMBL/GenBank/DDBJ databases">
        <title>Sunflower complete genome.</title>
        <authorList>
            <person name="Langlade N."/>
            <person name="Munos S."/>
        </authorList>
    </citation>
    <scope>NUCLEOTIDE SEQUENCE [LARGE SCALE GENOMIC DNA]</scope>
    <source>
        <tissue evidence="3">Leaves</tissue>
    </source>
</reference>
<evidence type="ECO:0000313" key="3">
    <source>
        <dbReference type="EMBL" id="OTG20243.1"/>
    </source>
</evidence>
<evidence type="ECO:0000313" key="2">
    <source>
        <dbReference type="EMBL" id="KAF5797681.1"/>
    </source>
</evidence>
<protein>
    <submittedName>
        <fullName evidence="3">Uncharacterized protein</fullName>
    </submittedName>
</protein>
<feature type="signal peptide" evidence="1">
    <location>
        <begin position="1"/>
        <end position="20"/>
    </location>
</feature>
<accession>A0A251UB11</accession>
<dbReference type="EMBL" id="CM007896">
    <property type="protein sequence ID" value="OTG20243.1"/>
    <property type="molecule type" value="Genomic_DNA"/>
</dbReference>
<keyword evidence="4" id="KW-1185">Reference proteome</keyword>
<evidence type="ECO:0000313" key="4">
    <source>
        <dbReference type="Proteomes" id="UP000215914"/>
    </source>
</evidence>
<dbReference type="AlphaFoldDB" id="A0A251UB11"/>
<dbReference type="Proteomes" id="UP000215914">
    <property type="component" value="Chromosome 7"/>
</dbReference>
<name>A0A251UB11_HELAN</name>
<reference evidence="2" key="3">
    <citation type="submission" date="2020-06" db="EMBL/GenBank/DDBJ databases">
        <title>Helianthus annuus Genome sequencing and assembly Release 2.</title>
        <authorList>
            <person name="Gouzy J."/>
            <person name="Langlade N."/>
            <person name="Munos S."/>
        </authorList>
    </citation>
    <scope>NUCLEOTIDE SEQUENCE</scope>
    <source>
        <tissue evidence="2">Leaves</tissue>
    </source>
</reference>
<feature type="chain" id="PRO_5012242233" evidence="1">
    <location>
        <begin position="21"/>
        <end position="57"/>
    </location>
</feature>
<dbReference type="Gramene" id="mRNA:HanXRQr2_Chr07g0283481">
    <property type="protein sequence ID" value="mRNA:HanXRQr2_Chr07g0283481"/>
    <property type="gene ID" value="HanXRQr2_Chr07g0283481"/>
</dbReference>
<keyword evidence="1" id="KW-0732">Signal</keyword>
<proteinExistence type="predicted"/>
<dbReference type="EMBL" id="MNCJ02000322">
    <property type="protein sequence ID" value="KAF5797681.1"/>
    <property type="molecule type" value="Genomic_DNA"/>
</dbReference>